<dbReference type="AlphaFoldDB" id="A0A1R0Z8D7"/>
<gene>
    <name evidence="8" type="ORF">BSK65_28780</name>
</gene>
<evidence type="ECO:0000313" key="8">
    <source>
        <dbReference type="EMBL" id="OME64373.1"/>
    </source>
</evidence>
<evidence type="ECO:0000256" key="5">
    <source>
        <dbReference type="ARBA" id="ARBA00023136"/>
    </source>
</evidence>
<feature type="transmembrane region" description="Helical" evidence="6">
    <location>
        <begin position="68"/>
        <end position="85"/>
    </location>
</feature>
<comment type="similarity">
    <text evidence="2">Belongs to the GtrA family.</text>
</comment>
<accession>A0A1R0Z8D7</accession>
<proteinExistence type="inferred from homology"/>
<keyword evidence="4 6" id="KW-1133">Transmembrane helix</keyword>
<evidence type="ECO:0000256" key="4">
    <source>
        <dbReference type="ARBA" id="ARBA00022989"/>
    </source>
</evidence>
<dbReference type="GO" id="GO:0000271">
    <property type="term" value="P:polysaccharide biosynthetic process"/>
    <property type="evidence" value="ECO:0007669"/>
    <property type="project" value="InterPro"/>
</dbReference>
<reference evidence="8 9" key="1">
    <citation type="submission" date="2016-11" db="EMBL/GenBank/DDBJ databases">
        <title>Paenibacillus species isolates.</title>
        <authorList>
            <person name="Beno S.M."/>
        </authorList>
    </citation>
    <scope>NUCLEOTIDE SEQUENCE [LARGE SCALE GENOMIC DNA]</scope>
    <source>
        <strain evidence="8 9">FSL H7-0443</strain>
    </source>
</reference>
<dbReference type="PANTHER" id="PTHR38459">
    <property type="entry name" value="PROPHAGE BACTOPRENOL-LINKED GLUCOSE TRANSLOCASE HOMOLOG"/>
    <property type="match status" value="1"/>
</dbReference>
<comment type="caution">
    <text evidence="8">The sequence shown here is derived from an EMBL/GenBank/DDBJ whole genome shotgun (WGS) entry which is preliminary data.</text>
</comment>
<evidence type="ECO:0000313" key="9">
    <source>
        <dbReference type="Proteomes" id="UP000187425"/>
    </source>
</evidence>
<evidence type="ECO:0000256" key="1">
    <source>
        <dbReference type="ARBA" id="ARBA00004141"/>
    </source>
</evidence>
<dbReference type="Pfam" id="PF04138">
    <property type="entry name" value="GtrA_DPMS_TM"/>
    <property type="match status" value="1"/>
</dbReference>
<dbReference type="RefSeq" id="WP_076286920.1">
    <property type="nucleotide sequence ID" value="NZ_MPTW01000030.1"/>
</dbReference>
<dbReference type="InterPro" id="IPR007267">
    <property type="entry name" value="GtrA_DPMS_TM"/>
</dbReference>
<feature type="transmembrane region" description="Helical" evidence="6">
    <location>
        <begin position="97"/>
        <end position="115"/>
    </location>
</feature>
<keyword evidence="5 6" id="KW-0472">Membrane</keyword>
<dbReference type="Proteomes" id="UP000187425">
    <property type="component" value="Unassembled WGS sequence"/>
</dbReference>
<dbReference type="OrthoDB" id="9812049at2"/>
<sequence length="134" mass="15154">MTLKKQLMRFGVTGCSAVLTDSFIYYLLLNIWSTSISKGMSFLCGAGISFLLNKLWTFEATQNTSSHIWKFSVLYLGTLSINILMNKLTLSLFPSMYMIAFLVATGTSMLLNFIGQKWWVFKNDKVVGDHSLLQ</sequence>
<dbReference type="PANTHER" id="PTHR38459:SF1">
    <property type="entry name" value="PROPHAGE BACTOPRENOL-LINKED GLUCOSE TRANSLOCASE HOMOLOG"/>
    <property type="match status" value="1"/>
</dbReference>
<keyword evidence="3 6" id="KW-0812">Transmembrane</keyword>
<evidence type="ECO:0000256" key="6">
    <source>
        <dbReference type="SAM" id="Phobius"/>
    </source>
</evidence>
<comment type="subcellular location">
    <subcellularLocation>
        <location evidence="1">Membrane</location>
        <topology evidence="1">Multi-pass membrane protein</topology>
    </subcellularLocation>
</comment>
<dbReference type="InterPro" id="IPR051401">
    <property type="entry name" value="GtrA_CellWall_Glycosyl"/>
</dbReference>
<dbReference type="EMBL" id="MPTW01000030">
    <property type="protein sequence ID" value="OME64373.1"/>
    <property type="molecule type" value="Genomic_DNA"/>
</dbReference>
<evidence type="ECO:0000259" key="7">
    <source>
        <dbReference type="Pfam" id="PF04138"/>
    </source>
</evidence>
<dbReference type="GO" id="GO:0005886">
    <property type="term" value="C:plasma membrane"/>
    <property type="evidence" value="ECO:0007669"/>
    <property type="project" value="TreeGrafter"/>
</dbReference>
<feature type="domain" description="GtrA/DPMS transmembrane" evidence="7">
    <location>
        <begin position="9"/>
        <end position="121"/>
    </location>
</feature>
<feature type="transmembrane region" description="Helical" evidence="6">
    <location>
        <begin position="40"/>
        <end position="56"/>
    </location>
</feature>
<feature type="transmembrane region" description="Helical" evidence="6">
    <location>
        <begin position="7"/>
        <end position="28"/>
    </location>
</feature>
<organism evidence="8 9">
    <name type="scientific">Paenibacillus odorifer</name>
    <dbReference type="NCBI Taxonomy" id="189426"/>
    <lineage>
        <taxon>Bacteria</taxon>
        <taxon>Bacillati</taxon>
        <taxon>Bacillota</taxon>
        <taxon>Bacilli</taxon>
        <taxon>Bacillales</taxon>
        <taxon>Paenibacillaceae</taxon>
        <taxon>Paenibacillus</taxon>
    </lineage>
</organism>
<protein>
    <recommendedName>
        <fullName evidence="7">GtrA/DPMS transmembrane domain-containing protein</fullName>
    </recommendedName>
</protein>
<evidence type="ECO:0000256" key="3">
    <source>
        <dbReference type="ARBA" id="ARBA00022692"/>
    </source>
</evidence>
<name>A0A1R0Z8D7_9BACL</name>
<evidence type="ECO:0000256" key="2">
    <source>
        <dbReference type="ARBA" id="ARBA00009399"/>
    </source>
</evidence>